<dbReference type="InterPro" id="IPR020966">
    <property type="entry name" value="ALMT"/>
</dbReference>
<reference evidence="11" key="1">
    <citation type="submission" date="2023-07" db="EMBL/GenBank/DDBJ databases">
        <title>draft genome sequence of fig (Ficus carica).</title>
        <authorList>
            <person name="Takahashi T."/>
            <person name="Nishimura K."/>
        </authorList>
    </citation>
    <scope>NUCLEOTIDE SEQUENCE</scope>
</reference>
<feature type="transmembrane region" description="Helical" evidence="10">
    <location>
        <begin position="50"/>
        <end position="70"/>
    </location>
</feature>
<keyword evidence="3" id="KW-0813">Transport</keyword>
<feature type="transmembrane region" description="Helical" evidence="10">
    <location>
        <begin position="107"/>
        <end position="127"/>
    </location>
</feature>
<feature type="region of interest" description="Disordered" evidence="9">
    <location>
        <begin position="363"/>
        <end position="387"/>
    </location>
</feature>
<evidence type="ECO:0000256" key="8">
    <source>
        <dbReference type="ARBA" id="ARBA00023303"/>
    </source>
</evidence>
<keyword evidence="6" id="KW-0406">Ion transport</keyword>
<dbReference type="GO" id="GO:0015743">
    <property type="term" value="P:malate transport"/>
    <property type="evidence" value="ECO:0007669"/>
    <property type="project" value="InterPro"/>
</dbReference>
<name>A0AA88DRE8_FICCA</name>
<protein>
    <recommendedName>
        <fullName evidence="13">Aluminum-activated malate transporter</fullName>
    </recommendedName>
</protein>
<evidence type="ECO:0000256" key="1">
    <source>
        <dbReference type="ARBA" id="ARBA00004141"/>
    </source>
</evidence>
<feature type="transmembrane region" description="Helical" evidence="10">
    <location>
        <begin position="159"/>
        <end position="178"/>
    </location>
</feature>
<keyword evidence="5 10" id="KW-1133">Transmembrane helix</keyword>
<dbReference type="Proteomes" id="UP001187192">
    <property type="component" value="Unassembled WGS sequence"/>
</dbReference>
<dbReference type="GO" id="GO:0034220">
    <property type="term" value="P:monoatomic ion transmembrane transport"/>
    <property type="evidence" value="ECO:0007669"/>
    <property type="project" value="UniProtKB-KW"/>
</dbReference>
<feature type="transmembrane region" description="Helical" evidence="10">
    <location>
        <begin position="133"/>
        <end position="152"/>
    </location>
</feature>
<evidence type="ECO:0000256" key="3">
    <source>
        <dbReference type="ARBA" id="ARBA00022448"/>
    </source>
</evidence>
<dbReference type="AlphaFoldDB" id="A0AA88DRE8"/>
<dbReference type="Pfam" id="PF11744">
    <property type="entry name" value="ALMT"/>
    <property type="match status" value="2"/>
</dbReference>
<dbReference type="PANTHER" id="PTHR31086">
    <property type="entry name" value="ALUMINUM-ACTIVATED MALATE TRANSPORTER 10"/>
    <property type="match status" value="1"/>
</dbReference>
<comment type="caution">
    <text evidence="11">The sequence shown here is derived from an EMBL/GenBank/DDBJ whole genome shotgun (WGS) entry which is preliminary data.</text>
</comment>
<evidence type="ECO:0000256" key="9">
    <source>
        <dbReference type="SAM" id="MobiDB-lite"/>
    </source>
</evidence>
<gene>
    <name evidence="11" type="ORF">TIFTF001_029237</name>
</gene>
<dbReference type="GO" id="GO:0016020">
    <property type="term" value="C:membrane"/>
    <property type="evidence" value="ECO:0007669"/>
    <property type="project" value="UniProtKB-SubCell"/>
</dbReference>
<feature type="transmembrane region" description="Helical" evidence="10">
    <location>
        <begin position="76"/>
        <end position="95"/>
    </location>
</feature>
<keyword evidence="7 10" id="KW-0472">Membrane</keyword>
<dbReference type="EMBL" id="BTGU01000096">
    <property type="protein sequence ID" value="GMN60146.1"/>
    <property type="molecule type" value="Genomic_DNA"/>
</dbReference>
<evidence type="ECO:0000256" key="2">
    <source>
        <dbReference type="ARBA" id="ARBA00007079"/>
    </source>
</evidence>
<evidence type="ECO:0000313" key="12">
    <source>
        <dbReference type="Proteomes" id="UP001187192"/>
    </source>
</evidence>
<keyword evidence="8" id="KW-0407">Ion channel</keyword>
<evidence type="ECO:0000256" key="5">
    <source>
        <dbReference type="ARBA" id="ARBA00022989"/>
    </source>
</evidence>
<proteinExistence type="inferred from homology"/>
<comment type="subcellular location">
    <subcellularLocation>
        <location evidence="1">Membrane</location>
        <topology evidence="1">Multi-pass membrane protein</topology>
    </subcellularLocation>
</comment>
<evidence type="ECO:0000256" key="4">
    <source>
        <dbReference type="ARBA" id="ARBA00022692"/>
    </source>
</evidence>
<evidence type="ECO:0000256" key="7">
    <source>
        <dbReference type="ARBA" id="ARBA00023136"/>
    </source>
</evidence>
<accession>A0AA88DRE8</accession>
<keyword evidence="4 10" id="KW-0812">Transmembrane</keyword>
<evidence type="ECO:0000256" key="6">
    <source>
        <dbReference type="ARBA" id="ARBA00023065"/>
    </source>
</evidence>
<sequence length="407" mass="44631">MANSARHDEKASFFALAWLWFKHLPENLTAKFSKAANNVKKLAKDDPRRIIHSLKVGVSLSLVSIFYYYQPLYDNFGVSAMWAVMTVVVVFEYTVGATLGKGLNRGLATLLAGALGVGAHHLASLSGDVGEPILLGFFVFLLAATSTFVRFFPKVKARYDYGLLIFILTFSLISVSGFRDNKILEMAHKRLSTILIGGSACVANFARWEPGHGRFQFRHPWKQYLKAGTLTRQCAYRIEALHGRLNADLIQPSPEIREQIQEACTKISLETGKALKELATAVKKMTKPSSATPHLASSKAAAKSLKSLLKSGSWDKIDLLEVIPSVTVASILLDVVNCTEKIAESVHELASLAHFKCTIEPTVSPEKSPLGNPNKPDQNTKKDCPDHVVISITESTPTLQENGKPQA</sequence>
<comment type="similarity">
    <text evidence="2">Belongs to the aromatic acid exporter (TC 2.A.85) family.</text>
</comment>
<evidence type="ECO:0008006" key="13">
    <source>
        <dbReference type="Google" id="ProtNLM"/>
    </source>
</evidence>
<keyword evidence="12" id="KW-1185">Reference proteome</keyword>
<evidence type="ECO:0000256" key="10">
    <source>
        <dbReference type="SAM" id="Phobius"/>
    </source>
</evidence>
<organism evidence="11 12">
    <name type="scientific">Ficus carica</name>
    <name type="common">Common fig</name>
    <dbReference type="NCBI Taxonomy" id="3494"/>
    <lineage>
        <taxon>Eukaryota</taxon>
        <taxon>Viridiplantae</taxon>
        <taxon>Streptophyta</taxon>
        <taxon>Embryophyta</taxon>
        <taxon>Tracheophyta</taxon>
        <taxon>Spermatophyta</taxon>
        <taxon>Magnoliopsida</taxon>
        <taxon>eudicotyledons</taxon>
        <taxon>Gunneridae</taxon>
        <taxon>Pentapetalae</taxon>
        <taxon>rosids</taxon>
        <taxon>fabids</taxon>
        <taxon>Rosales</taxon>
        <taxon>Moraceae</taxon>
        <taxon>Ficeae</taxon>
        <taxon>Ficus</taxon>
    </lineage>
</organism>
<evidence type="ECO:0000313" key="11">
    <source>
        <dbReference type="EMBL" id="GMN60146.1"/>
    </source>
</evidence>